<evidence type="ECO:0000313" key="3">
    <source>
        <dbReference type="Proteomes" id="UP001345013"/>
    </source>
</evidence>
<name>A0ABR0KCD2_9EURO</name>
<evidence type="ECO:0000313" key="2">
    <source>
        <dbReference type="EMBL" id="KAK5093417.1"/>
    </source>
</evidence>
<reference evidence="2 3" key="1">
    <citation type="submission" date="2023-08" db="EMBL/GenBank/DDBJ databases">
        <title>Black Yeasts Isolated from many extreme environments.</title>
        <authorList>
            <person name="Coleine C."/>
            <person name="Stajich J.E."/>
            <person name="Selbmann L."/>
        </authorList>
    </citation>
    <scope>NUCLEOTIDE SEQUENCE [LARGE SCALE GENOMIC DNA]</scope>
    <source>
        <strain evidence="2 3">CCFEE 5885</strain>
    </source>
</reference>
<feature type="compositionally biased region" description="Low complexity" evidence="1">
    <location>
        <begin position="140"/>
        <end position="149"/>
    </location>
</feature>
<dbReference type="EMBL" id="JAVRRG010000043">
    <property type="protein sequence ID" value="KAK5093417.1"/>
    <property type="molecule type" value="Genomic_DNA"/>
</dbReference>
<accession>A0ABR0KCD2</accession>
<keyword evidence="3" id="KW-1185">Reference proteome</keyword>
<organism evidence="2 3">
    <name type="scientific">Lithohypha guttulata</name>
    <dbReference type="NCBI Taxonomy" id="1690604"/>
    <lineage>
        <taxon>Eukaryota</taxon>
        <taxon>Fungi</taxon>
        <taxon>Dikarya</taxon>
        <taxon>Ascomycota</taxon>
        <taxon>Pezizomycotina</taxon>
        <taxon>Eurotiomycetes</taxon>
        <taxon>Chaetothyriomycetidae</taxon>
        <taxon>Chaetothyriales</taxon>
        <taxon>Trichomeriaceae</taxon>
        <taxon>Lithohypha</taxon>
    </lineage>
</organism>
<comment type="caution">
    <text evidence="2">The sequence shown here is derived from an EMBL/GenBank/DDBJ whole genome shotgun (WGS) entry which is preliminary data.</text>
</comment>
<protein>
    <submittedName>
        <fullName evidence="2">Uncharacterized protein</fullName>
    </submittedName>
</protein>
<proteinExistence type="predicted"/>
<gene>
    <name evidence="2" type="ORF">LTR24_004269</name>
</gene>
<feature type="region of interest" description="Disordered" evidence="1">
    <location>
        <begin position="128"/>
        <end position="149"/>
    </location>
</feature>
<evidence type="ECO:0000256" key="1">
    <source>
        <dbReference type="SAM" id="MobiDB-lite"/>
    </source>
</evidence>
<feature type="region of interest" description="Disordered" evidence="1">
    <location>
        <begin position="175"/>
        <end position="195"/>
    </location>
</feature>
<sequence length="456" mass="51048">MELIEGPDTGCNEPAAPTHVDLRSAEKAANRLRKQKQKYYAYRGVHPSWVGRQYYALTLVSEEPVAFPKNKNKNKSKKTKRLHPTAVVETEHEALLDELLTKPYSLTSMTLPGSIHQAIAEAHAAGYTTTHPDHKHETSTAPADNAYADTDTDTDTIDAPMSLARLTETWHYPSKSTSNLISPPPSPSLPGTNTPRFKLKLKVKTWTKRDNFEHKEYFSAGPDRRHSKSRRVREWRSQHCEMQRLERTARQRGAAGTAMRKEAEEEMVVKRRDWNWSGNGDVTEYYCATYTRPLWPGRIMYLEELGVGEADAEIESTDTDTARRGLTGGSWLYPTWHVDGGGDGDSTAAVDEQAEIQVDGREDEGIGDEWFETLYMSMSMSVSLLESLLASSEIVVVSQPQPQPRSEVDVDDDSGSIDIDFVADLADVVADSDIDIEWDVPVLSDADRLCSGDRSR</sequence>
<dbReference type="Proteomes" id="UP001345013">
    <property type="component" value="Unassembled WGS sequence"/>
</dbReference>